<dbReference type="GO" id="GO:0005886">
    <property type="term" value="C:plasma membrane"/>
    <property type="evidence" value="ECO:0007669"/>
    <property type="project" value="TreeGrafter"/>
</dbReference>
<dbReference type="PANTHER" id="PTHR43461">
    <property type="entry name" value="TRANSMEMBRANE PROTEIN 256"/>
    <property type="match status" value="1"/>
</dbReference>
<dbReference type="AlphaFoldDB" id="A0A160VFR0"/>
<name>A0A160VFR0_9ZZZZ</name>
<protein>
    <submittedName>
        <fullName evidence="6">COG2363</fullName>
    </submittedName>
</protein>
<evidence type="ECO:0000256" key="3">
    <source>
        <dbReference type="ARBA" id="ARBA00022989"/>
    </source>
</evidence>
<dbReference type="Pfam" id="PF04241">
    <property type="entry name" value="DUF423"/>
    <property type="match status" value="1"/>
</dbReference>
<dbReference type="InterPro" id="IPR006696">
    <property type="entry name" value="DUF423"/>
</dbReference>
<proteinExistence type="predicted"/>
<accession>A0A160VFR0</accession>
<evidence type="ECO:0000256" key="1">
    <source>
        <dbReference type="ARBA" id="ARBA00004141"/>
    </source>
</evidence>
<comment type="subcellular location">
    <subcellularLocation>
        <location evidence="1">Membrane</location>
        <topology evidence="1">Multi-pass membrane protein</topology>
    </subcellularLocation>
</comment>
<feature type="transmembrane region" description="Helical" evidence="5">
    <location>
        <begin position="56"/>
        <end position="78"/>
    </location>
</feature>
<keyword evidence="3 5" id="KW-1133">Transmembrane helix</keyword>
<keyword evidence="2 5" id="KW-0812">Transmembrane</keyword>
<keyword evidence="4 5" id="KW-0472">Membrane</keyword>
<dbReference type="EMBL" id="FAXC01000231">
    <property type="protein sequence ID" value="CUV09373.1"/>
    <property type="molecule type" value="Genomic_DNA"/>
</dbReference>
<feature type="transmembrane region" description="Helical" evidence="5">
    <location>
        <begin position="30"/>
        <end position="49"/>
    </location>
</feature>
<dbReference type="PANTHER" id="PTHR43461:SF1">
    <property type="entry name" value="TRANSMEMBRANE PROTEIN 256"/>
    <property type="match status" value="1"/>
</dbReference>
<reference evidence="6" key="1">
    <citation type="submission" date="2015-10" db="EMBL/GenBank/DDBJ databases">
        <authorList>
            <person name="Gilbert D.G."/>
        </authorList>
    </citation>
    <scope>NUCLEOTIDE SEQUENCE</scope>
</reference>
<evidence type="ECO:0000256" key="4">
    <source>
        <dbReference type="ARBA" id="ARBA00023136"/>
    </source>
</evidence>
<organism evidence="6">
    <name type="scientific">hydrothermal vent metagenome</name>
    <dbReference type="NCBI Taxonomy" id="652676"/>
    <lineage>
        <taxon>unclassified sequences</taxon>
        <taxon>metagenomes</taxon>
        <taxon>ecological metagenomes</taxon>
    </lineage>
</organism>
<evidence type="ECO:0000256" key="2">
    <source>
        <dbReference type="ARBA" id="ARBA00022692"/>
    </source>
</evidence>
<evidence type="ECO:0000256" key="5">
    <source>
        <dbReference type="SAM" id="Phobius"/>
    </source>
</evidence>
<feature type="transmembrane region" description="Helical" evidence="5">
    <location>
        <begin position="84"/>
        <end position="108"/>
    </location>
</feature>
<gene>
    <name evidence="6" type="ORF">MGWOODY_Mmi392</name>
</gene>
<sequence length="110" mass="11923">MALAVIAGAFGAHRLKDKIIPDDLKTYEKAVQYQGYHAIGLMIIGILGFHISKDLLGLPAMFFVIGIAFFSGSLYLLVLTDMRWLGVITPIGGAAFILGWSLLAWNLLTG</sequence>
<evidence type="ECO:0000313" key="6">
    <source>
        <dbReference type="EMBL" id="CUV09373.1"/>
    </source>
</evidence>